<proteinExistence type="predicted"/>
<dbReference type="InterPro" id="IPR021109">
    <property type="entry name" value="Peptidase_aspartic_dom_sf"/>
</dbReference>
<dbReference type="Pfam" id="PF00078">
    <property type="entry name" value="RVT_1"/>
    <property type="match status" value="1"/>
</dbReference>
<dbReference type="FunFam" id="3.30.70.270:FF:000020">
    <property type="entry name" value="Transposon Tf2-6 polyprotein-like Protein"/>
    <property type="match status" value="1"/>
</dbReference>
<accession>A0A6L2MKX6</accession>
<dbReference type="AlphaFoldDB" id="A0A6L2MKX6"/>
<dbReference type="CDD" id="cd01647">
    <property type="entry name" value="RT_LTR"/>
    <property type="match status" value="1"/>
</dbReference>
<dbReference type="InterPro" id="IPR000477">
    <property type="entry name" value="RT_dom"/>
</dbReference>
<sequence>MRLNQAKCTFRVEDSQFLGHIIGATGIRANPKKIEVVIDMKPPKNLAEVQSLNGKLVDLIIMEYLVKIRKKARILKLKRRHLKITVLTSNTPYPSRKIRRIRACTSQKTTKETRSIHRIHGGPIRRIQAIEIIYYGRYQTLRKEKEEAQQQKFLENLKQLHISFPFIEALAQMLKYAKFLKGLLTNKDRNEEACMITMNERCSAVLLNKLPSKEKDPMSFTIPCDINQLHINNVLPDLGASISLMPYTMYEKLGLGEPKATRMSLELVDRSIQYPRGIIENVLIKVNKFVLPIDFVILDMLKDSRVHIILGRPFLATARAMIDVFNKKITLRVLDKCKGAFAWKMSDIKGIRFFKILIAPKDQENTSFTYPYGTFAYRRMPFGLCNALATFQRCMTVIFRDKVEDFMKVFMDEFLVFGNSFNCCLANLDRMLARCEETNLVLNWKKCHFMVKEGIVLGHKISGAGIEVDRAKIDVIAKLPYPKNVKEVRSFLGHAGFYRRFIKDISMISKSMTQLLMKDAKFDFSDDCKKAFNILKEKLTFVPVIISLAWNVPFELMFDTSDFAVGAVLGQ</sequence>
<dbReference type="Gene3D" id="2.40.70.10">
    <property type="entry name" value="Acid Proteases"/>
    <property type="match status" value="1"/>
</dbReference>
<evidence type="ECO:0000259" key="1">
    <source>
        <dbReference type="Pfam" id="PF00078"/>
    </source>
</evidence>
<reference evidence="2" key="1">
    <citation type="journal article" date="2019" name="Sci. Rep.">
        <title>Draft genome of Tanacetum cinerariifolium, the natural source of mosquito coil.</title>
        <authorList>
            <person name="Yamashiro T."/>
            <person name="Shiraishi A."/>
            <person name="Satake H."/>
            <person name="Nakayama K."/>
        </authorList>
    </citation>
    <scope>NUCLEOTIDE SEQUENCE</scope>
</reference>
<dbReference type="Gene3D" id="3.30.70.270">
    <property type="match status" value="2"/>
</dbReference>
<dbReference type="PANTHER" id="PTHR33067:SF35">
    <property type="entry name" value="ASPARTIC PEPTIDASE DDI1-TYPE DOMAIN-CONTAINING PROTEIN"/>
    <property type="match status" value="1"/>
</dbReference>
<dbReference type="Pfam" id="PF13650">
    <property type="entry name" value="Asp_protease_2"/>
    <property type="match status" value="1"/>
</dbReference>
<organism evidence="2">
    <name type="scientific">Tanacetum cinerariifolium</name>
    <name type="common">Dalmatian daisy</name>
    <name type="synonym">Chrysanthemum cinerariifolium</name>
    <dbReference type="NCBI Taxonomy" id="118510"/>
    <lineage>
        <taxon>Eukaryota</taxon>
        <taxon>Viridiplantae</taxon>
        <taxon>Streptophyta</taxon>
        <taxon>Embryophyta</taxon>
        <taxon>Tracheophyta</taxon>
        <taxon>Spermatophyta</taxon>
        <taxon>Magnoliopsida</taxon>
        <taxon>eudicotyledons</taxon>
        <taxon>Gunneridae</taxon>
        <taxon>Pentapetalae</taxon>
        <taxon>asterids</taxon>
        <taxon>campanulids</taxon>
        <taxon>Asterales</taxon>
        <taxon>Asteraceae</taxon>
        <taxon>Asteroideae</taxon>
        <taxon>Anthemideae</taxon>
        <taxon>Anthemidinae</taxon>
        <taxon>Tanacetum</taxon>
    </lineage>
</organism>
<dbReference type="SUPFAM" id="SSF56672">
    <property type="entry name" value="DNA/RNA polymerases"/>
    <property type="match status" value="2"/>
</dbReference>
<comment type="caution">
    <text evidence="2">The sequence shown here is derived from an EMBL/GenBank/DDBJ whole genome shotgun (WGS) entry which is preliminary data.</text>
</comment>
<name>A0A6L2MKX6_TANCI</name>
<dbReference type="InterPro" id="IPR043502">
    <property type="entry name" value="DNA/RNA_pol_sf"/>
</dbReference>
<dbReference type="PANTHER" id="PTHR33067">
    <property type="entry name" value="RNA-DIRECTED DNA POLYMERASE-RELATED"/>
    <property type="match status" value="1"/>
</dbReference>
<dbReference type="EMBL" id="BKCJ010006803">
    <property type="protein sequence ID" value="GEU74019.1"/>
    <property type="molecule type" value="Genomic_DNA"/>
</dbReference>
<evidence type="ECO:0000313" key="2">
    <source>
        <dbReference type="EMBL" id="GEU74019.1"/>
    </source>
</evidence>
<keyword evidence="2" id="KW-0548">Nucleotidyltransferase</keyword>
<gene>
    <name evidence="2" type="ORF">Tci_045997</name>
</gene>
<keyword evidence="2" id="KW-0695">RNA-directed DNA polymerase</keyword>
<dbReference type="GO" id="GO:0003964">
    <property type="term" value="F:RNA-directed DNA polymerase activity"/>
    <property type="evidence" value="ECO:0007669"/>
    <property type="project" value="UniProtKB-KW"/>
</dbReference>
<protein>
    <submittedName>
        <fullName evidence="2">Reverse transcriptase domain-containing protein</fullName>
    </submittedName>
</protein>
<dbReference type="InterPro" id="IPR043128">
    <property type="entry name" value="Rev_trsase/Diguanyl_cyclase"/>
</dbReference>
<dbReference type="CDD" id="cd00303">
    <property type="entry name" value="retropepsin_like"/>
    <property type="match status" value="1"/>
</dbReference>
<keyword evidence="2" id="KW-0808">Transferase</keyword>
<feature type="domain" description="Reverse transcriptase" evidence="1">
    <location>
        <begin position="353"/>
        <end position="461"/>
    </location>
</feature>